<dbReference type="AlphaFoldDB" id="A0A3S5C493"/>
<organism evidence="1 2">
    <name type="scientific">Protopolystoma xenopodis</name>
    <dbReference type="NCBI Taxonomy" id="117903"/>
    <lineage>
        <taxon>Eukaryota</taxon>
        <taxon>Metazoa</taxon>
        <taxon>Spiralia</taxon>
        <taxon>Lophotrochozoa</taxon>
        <taxon>Platyhelminthes</taxon>
        <taxon>Monogenea</taxon>
        <taxon>Polyopisthocotylea</taxon>
        <taxon>Polystomatidea</taxon>
        <taxon>Polystomatidae</taxon>
        <taxon>Protopolystoma</taxon>
    </lineage>
</organism>
<evidence type="ECO:0000313" key="2">
    <source>
        <dbReference type="Proteomes" id="UP000784294"/>
    </source>
</evidence>
<evidence type="ECO:0000313" key="1">
    <source>
        <dbReference type="EMBL" id="VEL34315.1"/>
    </source>
</evidence>
<keyword evidence="2" id="KW-1185">Reference proteome</keyword>
<dbReference type="EMBL" id="CAAALY010247425">
    <property type="protein sequence ID" value="VEL34315.1"/>
    <property type="molecule type" value="Genomic_DNA"/>
</dbReference>
<accession>A0A3S5C493</accession>
<protein>
    <submittedName>
        <fullName evidence="1">Uncharacterized protein</fullName>
    </submittedName>
</protein>
<reference evidence="1" key="1">
    <citation type="submission" date="2018-11" db="EMBL/GenBank/DDBJ databases">
        <authorList>
            <consortium name="Pathogen Informatics"/>
        </authorList>
    </citation>
    <scope>NUCLEOTIDE SEQUENCE</scope>
</reference>
<dbReference type="Proteomes" id="UP000784294">
    <property type="component" value="Unassembled WGS sequence"/>
</dbReference>
<comment type="caution">
    <text evidence="1">The sequence shown here is derived from an EMBL/GenBank/DDBJ whole genome shotgun (WGS) entry which is preliminary data.</text>
</comment>
<gene>
    <name evidence="1" type="ORF">PXEA_LOCUS27755</name>
</gene>
<proteinExistence type="predicted"/>
<name>A0A3S5C493_9PLAT</name>
<sequence>MSTPPHNFVTAEMGRTAGTDVFKEPLTFCTPSLLEGTACRLLLAPSINAHTLMRERILASALLLTPPQLVVRGQMRLELHVRLSVRIRPLSPGYSGRLDSTSASTEPGHSLFVIVQQARAVSRPQVGHNLATGTLFGLSPVFVYVDYRVLPEYLTCASFVSLSARDSLLTSSLQEYTHYRKPTISHRLSRLHSSPRRLDSLLADVCALAIPQRREGKTERSKTRQTDSTFLCAVQAYTALWRSFISTAKYPSSTPHRTRKHTNTPNLVRTDVQTAANAGDDEHVRLDFKWSPAHTIVGEQVSCEVRFFDAFEEEDLHYSLVPS</sequence>